<dbReference type="InterPro" id="IPR041854">
    <property type="entry name" value="BFD-like_2Fe2S-bd_dom_sf"/>
</dbReference>
<feature type="domain" description="BON" evidence="3">
    <location>
        <begin position="5"/>
        <end position="66"/>
    </location>
</feature>
<dbReference type="Proteomes" id="UP000320766">
    <property type="component" value="Unassembled WGS sequence"/>
</dbReference>
<organism evidence="4 5">
    <name type="scientific">Candidatus Methanolliviera hydrocarbonicum</name>
    <dbReference type="NCBI Taxonomy" id="2491085"/>
    <lineage>
        <taxon>Archaea</taxon>
        <taxon>Methanobacteriati</taxon>
        <taxon>Methanobacteriota</taxon>
        <taxon>Candidatus Methanoliparia</taxon>
        <taxon>Candidatus Methanoliparales</taxon>
        <taxon>Candidatus Methanollivieraceae</taxon>
        <taxon>Candidatus Methanolliviera</taxon>
    </lineage>
</organism>
<proteinExistence type="predicted"/>
<dbReference type="EMBL" id="RXIL01000045">
    <property type="protein sequence ID" value="RZN71181.1"/>
    <property type="molecule type" value="Genomic_DNA"/>
</dbReference>
<dbReference type="PANTHER" id="PTHR42720:SF1">
    <property type="entry name" value="GLYCEROL 3-PHOSPHATE OXIDASE"/>
    <property type="match status" value="1"/>
</dbReference>
<evidence type="ECO:0000259" key="1">
    <source>
        <dbReference type="Pfam" id="PF01266"/>
    </source>
</evidence>
<evidence type="ECO:0000313" key="4">
    <source>
        <dbReference type="EMBL" id="RZN71181.1"/>
    </source>
</evidence>
<feature type="domain" description="FAD dependent oxidoreductase" evidence="1">
    <location>
        <begin position="95"/>
        <end position="462"/>
    </location>
</feature>
<comment type="caution">
    <text evidence="4">The sequence shown here is derived from an EMBL/GenBank/DDBJ whole genome shotgun (WGS) entry which is preliminary data.</text>
</comment>
<dbReference type="Gene3D" id="3.50.50.60">
    <property type="entry name" value="FAD/NAD(P)-binding domain"/>
    <property type="match status" value="1"/>
</dbReference>
<evidence type="ECO:0000259" key="3">
    <source>
        <dbReference type="Pfam" id="PF04972"/>
    </source>
</evidence>
<dbReference type="InterPro" id="IPR036188">
    <property type="entry name" value="FAD/NAD-bd_sf"/>
</dbReference>
<dbReference type="PANTHER" id="PTHR42720">
    <property type="entry name" value="GLYCEROL-3-PHOSPHATE DEHYDROGENASE"/>
    <property type="match status" value="1"/>
</dbReference>
<dbReference type="InterPro" id="IPR007055">
    <property type="entry name" value="BON_dom"/>
</dbReference>
<dbReference type="CDD" id="cd19946">
    <property type="entry name" value="GlpA-like_Fer2_BFD-like"/>
    <property type="match status" value="1"/>
</dbReference>
<name>A0A520KXV7_9EURY</name>
<dbReference type="Gene3D" id="3.30.1340.30">
    <property type="match status" value="1"/>
</dbReference>
<dbReference type="Gene3D" id="3.30.9.10">
    <property type="entry name" value="D-Amino Acid Oxidase, subunit A, domain 2"/>
    <property type="match status" value="1"/>
</dbReference>
<accession>A0A520KXV7</accession>
<sequence>MGGRDQKIAKKLEKKIVKKGFPDVKISAEEGIVRLNGRVNLWSEVITIGYLAAKTKGVKGVINDVTAGEIERKGEEKKVTKRDVYDNVSLPKRADVVIVGGGVIGCFIAREISRYKLDVVLLEKESDVACGATKANSGMVHSGIGESSGTLKQKLNVKGNKMYDKVCEELNVPFERDGLLIVITTETLPPKVRKVLPPFISNFICEKIIPYVVFRKGKKAGIPLRPVKREELLEMEPNITDKAIVGVYSPTYGVVYPYEITIALAENAIQNGVKIALNTEVEDILVEDGKVKGVLTDRGTIESEYVINAAGIFADEVAEMAGAREFSIHPRKGSIIIFDKEMKGYINHSLSELILPQDPHTKGGGIFTTISGNPNWGPDAIEVSDKYDKSVTAEEIDTIFECGSLLPDFQKSSLITYFAGLRAATYEEDFFIKASENVLGFVNVAGIQSPGLAASPAIAEMVRGILREIGLKMGEKEEFNPIRRAIPKFSKLGIEEKKKLIKENPLYGNVICRCEHVTEGEVVDAIHRPLPATTVDAVKRRVRTGMGRCQGGFCGPKVARILARELNIPLEEVTKDGPGSNLFVGKTKSLLAEEA</sequence>
<dbReference type="InterPro" id="IPR052745">
    <property type="entry name" value="G3P_Oxidase/Oxidoreductase"/>
</dbReference>
<gene>
    <name evidence="4" type="ORF">EF807_02525</name>
</gene>
<reference evidence="4 5" key="1">
    <citation type="journal article" date="2019" name="Nat. Microbiol.">
        <title>Wide diversity of methane and short-chain alkane metabolisms in uncultured archaea.</title>
        <authorList>
            <person name="Borrel G."/>
            <person name="Adam P.S."/>
            <person name="McKay L.J."/>
            <person name="Chen L.X."/>
            <person name="Sierra-Garcia I.N."/>
            <person name="Sieber C.M."/>
            <person name="Letourneur Q."/>
            <person name="Ghozlane A."/>
            <person name="Andersen G.L."/>
            <person name="Li W.J."/>
            <person name="Hallam S.J."/>
            <person name="Muyzer G."/>
            <person name="de Oliveira V.M."/>
            <person name="Inskeep W.P."/>
            <person name="Banfield J.F."/>
            <person name="Gribaldo S."/>
        </authorList>
    </citation>
    <scope>NUCLEOTIDE SEQUENCE [LARGE SCALE GENOMIC DNA]</scope>
    <source>
        <strain evidence="4">NM1b</strain>
    </source>
</reference>
<dbReference type="Pfam" id="PF04324">
    <property type="entry name" value="Fer2_BFD"/>
    <property type="match status" value="1"/>
</dbReference>
<dbReference type="AlphaFoldDB" id="A0A520KXV7"/>
<dbReference type="Gene3D" id="1.10.10.1100">
    <property type="entry name" value="BFD-like [2Fe-2S]-binding domain"/>
    <property type="match status" value="1"/>
</dbReference>
<dbReference type="Pfam" id="PF01266">
    <property type="entry name" value="DAO"/>
    <property type="match status" value="1"/>
</dbReference>
<feature type="domain" description="BFD-like [2Fe-2S]-binding" evidence="2">
    <location>
        <begin position="510"/>
        <end position="564"/>
    </location>
</feature>
<protein>
    <submittedName>
        <fullName evidence="4">FAD/NAD(P)-binding oxidoreductase</fullName>
    </submittedName>
</protein>
<evidence type="ECO:0000259" key="2">
    <source>
        <dbReference type="Pfam" id="PF04324"/>
    </source>
</evidence>
<dbReference type="InterPro" id="IPR006076">
    <property type="entry name" value="FAD-dep_OxRdtase"/>
</dbReference>
<dbReference type="Pfam" id="PF04972">
    <property type="entry name" value="BON"/>
    <property type="match status" value="1"/>
</dbReference>
<dbReference type="InterPro" id="IPR007419">
    <property type="entry name" value="BFD-like_2Fe2S-bd_dom"/>
</dbReference>
<evidence type="ECO:0000313" key="5">
    <source>
        <dbReference type="Proteomes" id="UP000320766"/>
    </source>
</evidence>
<dbReference type="SUPFAM" id="SSF51905">
    <property type="entry name" value="FAD/NAD(P)-binding domain"/>
    <property type="match status" value="1"/>
</dbReference>